<keyword evidence="1" id="KW-0812">Transmembrane</keyword>
<name>A0A1Y1Y6Q9_9FUNG</name>
<accession>A0A1Y1Y6Q9</accession>
<dbReference type="InParanoid" id="A0A1Y1Y6Q9"/>
<dbReference type="EMBL" id="MCFE01000231">
    <property type="protein sequence ID" value="ORX93575.1"/>
    <property type="molecule type" value="Genomic_DNA"/>
</dbReference>
<feature type="transmembrane region" description="Helical" evidence="1">
    <location>
        <begin position="12"/>
        <end position="32"/>
    </location>
</feature>
<sequence>MHSHFKSVQIGITVFGLILLLVLIICHIYLKRPKIRDLVITMCTYIALYILYRGLFYLRKIHHSRKALSPAVSPAVGGPLTAYPTYTDYVSSNLPALRPMTETQILVSEAEEETIPPSYNTAVNEPVPSYRSSTTLSVQLSHNP</sequence>
<gene>
    <name evidence="2" type="ORF">K493DRAFT_315944</name>
</gene>
<evidence type="ECO:0000313" key="3">
    <source>
        <dbReference type="Proteomes" id="UP000193498"/>
    </source>
</evidence>
<protein>
    <submittedName>
        <fullName evidence="2">Uncharacterized protein</fullName>
    </submittedName>
</protein>
<proteinExistence type="predicted"/>
<keyword evidence="1" id="KW-0472">Membrane</keyword>
<reference evidence="2 3" key="1">
    <citation type="submission" date="2016-07" db="EMBL/GenBank/DDBJ databases">
        <title>Pervasive Adenine N6-methylation of Active Genes in Fungi.</title>
        <authorList>
            <consortium name="DOE Joint Genome Institute"/>
            <person name="Mondo S.J."/>
            <person name="Dannebaum R.O."/>
            <person name="Kuo R.C."/>
            <person name="Labutti K."/>
            <person name="Haridas S."/>
            <person name="Kuo A."/>
            <person name="Salamov A."/>
            <person name="Ahrendt S.R."/>
            <person name="Lipzen A."/>
            <person name="Sullivan W."/>
            <person name="Andreopoulos W.B."/>
            <person name="Clum A."/>
            <person name="Lindquist E."/>
            <person name="Daum C."/>
            <person name="Ramamoorthy G.K."/>
            <person name="Gryganskyi A."/>
            <person name="Culley D."/>
            <person name="Magnuson J.K."/>
            <person name="James T.Y."/>
            <person name="O'Malley M.A."/>
            <person name="Stajich J.E."/>
            <person name="Spatafora J.W."/>
            <person name="Visel A."/>
            <person name="Grigoriev I.V."/>
        </authorList>
    </citation>
    <scope>NUCLEOTIDE SEQUENCE [LARGE SCALE GENOMIC DNA]</scope>
    <source>
        <strain evidence="2 3">CBS 931.73</strain>
    </source>
</reference>
<keyword evidence="1" id="KW-1133">Transmembrane helix</keyword>
<organism evidence="2 3">
    <name type="scientific">Basidiobolus meristosporus CBS 931.73</name>
    <dbReference type="NCBI Taxonomy" id="1314790"/>
    <lineage>
        <taxon>Eukaryota</taxon>
        <taxon>Fungi</taxon>
        <taxon>Fungi incertae sedis</taxon>
        <taxon>Zoopagomycota</taxon>
        <taxon>Entomophthoromycotina</taxon>
        <taxon>Basidiobolomycetes</taxon>
        <taxon>Basidiobolales</taxon>
        <taxon>Basidiobolaceae</taxon>
        <taxon>Basidiobolus</taxon>
    </lineage>
</organism>
<keyword evidence="3" id="KW-1185">Reference proteome</keyword>
<evidence type="ECO:0000313" key="2">
    <source>
        <dbReference type="EMBL" id="ORX93575.1"/>
    </source>
</evidence>
<dbReference type="AlphaFoldDB" id="A0A1Y1Y6Q9"/>
<feature type="transmembrane region" description="Helical" evidence="1">
    <location>
        <begin position="38"/>
        <end position="58"/>
    </location>
</feature>
<evidence type="ECO:0000256" key="1">
    <source>
        <dbReference type="SAM" id="Phobius"/>
    </source>
</evidence>
<dbReference type="Proteomes" id="UP000193498">
    <property type="component" value="Unassembled WGS sequence"/>
</dbReference>
<comment type="caution">
    <text evidence="2">The sequence shown here is derived from an EMBL/GenBank/DDBJ whole genome shotgun (WGS) entry which is preliminary data.</text>
</comment>